<dbReference type="PANTHER" id="PTHR11571:SF252">
    <property type="entry name" value="GLUTATHIONE S-TRANSFERASE"/>
    <property type="match status" value="1"/>
</dbReference>
<dbReference type="GO" id="GO:0004364">
    <property type="term" value="F:glutathione transferase activity"/>
    <property type="evidence" value="ECO:0007669"/>
    <property type="project" value="TreeGrafter"/>
</dbReference>
<dbReference type="OrthoDB" id="420389at2759"/>
<evidence type="ECO:0000313" key="4">
    <source>
        <dbReference type="Proteomes" id="UP000693981"/>
    </source>
</evidence>
<dbReference type="AlphaFoldDB" id="A0A8T1XF14"/>
<dbReference type="PROSITE" id="PS50404">
    <property type="entry name" value="GST_NTER"/>
    <property type="match status" value="2"/>
</dbReference>
<dbReference type="PROSITE" id="PS50405">
    <property type="entry name" value="GST_CTER"/>
    <property type="match status" value="1"/>
</dbReference>
<dbReference type="InterPro" id="IPR004045">
    <property type="entry name" value="Glutathione_S-Trfase_N"/>
</dbReference>
<dbReference type="InterPro" id="IPR040079">
    <property type="entry name" value="Glutathione_S-Trfase"/>
</dbReference>
<organism evidence="3 4">
    <name type="scientific">Phytophthora boehmeriae</name>
    <dbReference type="NCBI Taxonomy" id="109152"/>
    <lineage>
        <taxon>Eukaryota</taxon>
        <taxon>Sar</taxon>
        <taxon>Stramenopiles</taxon>
        <taxon>Oomycota</taxon>
        <taxon>Peronosporomycetes</taxon>
        <taxon>Peronosporales</taxon>
        <taxon>Peronosporaceae</taxon>
        <taxon>Phytophthora</taxon>
    </lineage>
</organism>
<evidence type="ECO:0000313" key="3">
    <source>
        <dbReference type="EMBL" id="KAG7401920.1"/>
    </source>
</evidence>
<dbReference type="Proteomes" id="UP000693981">
    <property type="component" value="Unassembled WGS sequence"/>
</dbReference>
<dbReference type="Pfam" id="PF14497">
    <property type="entry name" value="GST_C_3"/>
    <property type="match status" value="2"/>
</dbReference>
<dbReference type="InterPro" id="IPR010987">
    <property type="entry name" value="Glutathione-S-Trfase_C-like"/>
</dbReference>
<reference evidence="3" key="1">
    <citation type="submission" date="2021-02" db="EMBL/GenBank/DDBJ databases">
        <authorList>
            <person name="Palmer J.M."/>
        </authorList>
    </citation>
    <scope>NUCLEOTIDE SEQUENCE</scope>
    <source>
        <strain evidence="3">SCRP23</strain>
    </source>
</reference>
<name>A0A8T1XF14_9STRA</name>
<dbReference type="InterPro" id="IPR050213">
    <property type="entry name" value="GST_superfamily"/>
</dbReference>
<dbReference type="EMBL" id="JAGDFL010000006">
    <property type="protein sequence ID" value="KAG7401920.1"/>
    <property type="molecule type" value="Genomic_DNA"/>
</dbReference>
<gene>
    <name evidence="3" type="ORF">PHYBOEH_009500</name>
</gene>
<comment type="caution">
    <text evidence="3">The sequence shown here is derived from an EMBL/GenBank/DDBJ whole genome shotgun (WGS) entry which is preliminary data.</text>
</comment>
<sequence>MSMFPSIKLTYFTFPGRAEHVRLAFYIGGVPFEDNRVSNDEFTVMKDSLPLGQLPILEVDGEVMTQSHAILRYAGRLGGLYPTSVSFAACKVDEVLHALTELEEKMAPCFRENDPDKKKAICEELTTVTLPWYAKLIEARIAKMQELPMFRSGNVYVHDVAIYTLVKSIRAGTIKGIPATVLDGYNMLHKTFDKIAEHPKVKEWYSLPHHTPKLKLTYWPIHARAEPIRLAFFIGGIDFEDERVPFEEVDKLLPSLPFNRIPVLDVDGELMSQSMAILRYAGSISRLYPTTNALEAHRVDEIFSLIDDMFNIPDWRAGAKEQDPDKQVKMREALAKGIISKTLLFVEKRLACFNGQFAIGAELTVADLAVYSLVLFLTSGIPGIPTTIADSYPNVQRVFNLVKAHPKVVEWNAAHQ</sequence>
<dbReference type="PANTHER" id="PTHR11571">
    <property type="entry name" value="GLUTATHIONE S-TRANSFERASE"/>
    <property type="match status" value="1"/>
</dbReference>
<evidence type="ECO:0000259" key="2">
    <source>
        <dbReference type="PROSITE" id="PS50405"/>
    </source>
</evidence>
<keyword evidence="4" id="KW-1185">Reference proteome</keyword>
<protein>
    <recommendedName>
        <fullName evidence="5">Glutathione S-transferase</fullName>
    </recommendedName>
</protein>
<feature type="domain" description="GST C-terminal" evidence="2">
    <location>
        <begin position="292"/>
        <end position="416"/>
    </location>
</feature>
<dbReference type="InterPro" id="IPR004046">
    <property type="entry name" value="GST_C"/>
</dbReference>
<evidence type="ECO:0000259" key="1">
    <source>
        <dbReference type="PROSITE" id="PS50404"/>
    </source>
</evidence>
<dbReference type="SFLD" id="SFLDG00363">
    <property type="entry name" value="AMPS_(cytGST):_Alpha-__Mu-__Pi"/>
    <property type="match status" value="1"/>
</dbReference>
<dbReference type="GO" id="GO:0006749">
    <property type="term" value="P:glutathione metabolic process"/>
    <property type="evidence" value="ECO:0007669"/>
    <property type="project" value="TreeGrafter"/>
</dbReference>
<feature type="domain" description="GST N-terminal" evidence="1">
    <location>
        <begin position="212"/>
        <end position="289"/>
    </location>
</feature>
<dbReference type="SFLD" id="SFLDS00019">
    <property type="entry name" value="Glutathione_Transferase_(cytos"/>
    <property type="match status" value="2"/>
</dbReference>
<dbReference type="SFLD" id="SFLDG01205">
    <property type="entry name" value="AMPS.1"/>
    <property type="match status" value="1"/>
</dbReference>
<evidence type="ECO:0008006" key="5">
    <source>
        <dbReference type="Google" id="ProtNLM"/>
    </source>
</evidence>
<proteinExistence type="predicted"/>
<dbReference type="CDD" id="cd03039">
    <property type="entry name" value="GST_N_Sigma_like"/>
    <property type="match status" value="2"/>
</dbReference>
<feature type="domain" description="GST N-terminal" evidence="1">
    <location>
        <begin position="5"/>
        <end position="82"/>
    </location>
</feature>
<accession>A0A8T1XF14</accession>
<dbReference type="Pfam" id="PF02798">
    <property type="entry name" value="GST_N"/>
    <property type="match status" value="2"/>
</dbReference>